<dbReference type="AlphaFoldDB" id="A0AAV8UAG0"/>
<gene>
    <name evidence="1" type="ORF">K2173_008862</name>
</gene>
<reference evidence="1 2" key="1">
    <citation type="submission" date="2021-09" db="EMBL/GenBank/DDBJ databases">
        <title>Genomic insights and catalytic innovation underlie evolution of tropane alkaloids biosynthesis.</title>
        <authorList>
            <person name="Wang Y.-J."/>
            <person name="Tian T."/>
            <person name="Huang J.-P."/>
            <person name="Huang S.-X."/>
        </authorList>
    </citation>
    <scope>NUCLEOTIDE SEQUENCE [LARGE SCALE GENOMIC DNA]</scope>
    <source>
        <strain evidence="1">KIB-2018</strain>
        <tissue evidence="1">Leaf</tissue>
    </source>
</reference>
<comment type="caution">
    <text evidence="1">The sequence shown here is derived from an EMBL/GenBank/DDBJ whole genome shotgun (WGS) entry which is preliminary data.</text>
</comment>
<name>A0AAV8UAG0_9ROSI</name>
<dbReference type="EMBL" id="JAIWQS010000008">
    <property type="protein sequence ID" value="KAJ8899034.1"/>
    <property type="molecule type" value="Genomic_DNA"/>
</dbReference>
<protein>
    <submittedName>
        <fullName evidence="1">Uncharacterized protein</fullName>
    </submittedName>
</protein>
<proteinExistence type="predicted"/>
<dbReference type="Proteomes" id="UP001159364">
    <property type="component" value="Linkage Group LG08"/>
</dbReference>
<accession>A0AAV8UAG0</accession>
<evidence type="ECO:0000313" key="2">
    <source>
        <dbReference type="Proteomes" id="UP001159364"/>
    </source>
</evidence>
<keyword evidence="2" id="KW-1185">Reference proteome</keyword>
<organism evidence="1 2">
    <name type="scientific">Erythroxylum novogranatense</name>
    <dbReference type="NCBI Taxonomy" id="1862640"/>
    <lineage>
        <taxon>Eukaryota</taxon>
        <taxon>Viridiplantae</taxon>
        <taxon>Streptophyta</taxon>
        <taxon>Embryophyta</taxon>
        <taxon>Tracheophyta</taxon>
        <taxon>Spermatophyta</taxon>
        <taxon>Magnoliopsida</taxon>
        <taxon>eudicotyledons</taxon>
        <taxon>Gunneridae</taxon>
        <taxon>Pentapetalae</taxon>
        <taxon>rosids</taxon>
        <taxon>fabids</taxon>
        <taxon>Malpighiales</taxon>
        <taxon>Erythroxylaceae</taxon>
        <taxon>Erythroxylum</taxon>
    </lineage>
</organism>
<sequence length="83" mass="9729">MLTGQGWEFNITIMLRDTCLHFPLSCLSRSSFSFAVNSLASYHNLCDKKEGRFKRRRCSFSGLTRFWSRLTVTAISFLENFHR</sequence>
<evidence type="ECO:0000313" key="1">
    <source>
        <dbReference type="EMBL" id="KAJ8899034.1"/>
    </source>
</evidence>